<dbReference type="Proteomes" id="UP000753724">
    <property type="component" value="Unassembled WGS sequence"/>
</dbReference>
<evidence type="ECO:0000313" key="3">
    <source>
        <dbReference type="Proteomes" id="UP000753724"/>
    </source>
</evidence>
<name>A0ABW9XCD2_9SPHN</name>
<dbReference type="Gene3D" id="3.10.450.50">
    <property type="match status" value="1"/>
</dbReference>
<dbReference type="RefSeq" id="WP_161717433.1">
    <property type="nucleotide sequence ID" value="NZ_JAAAPO010000002.1"/>
</dbReference>
<gene>
    <name evidence="2" type="ORF">GTZ99_06445</name>
</gene>
<protein>
    <submittedName>
        <fullName evidence="2">Nuclear transport factor 2 family protein</fullName>
    </submittedName>
</protein>
<dbReference type="InterPro" id="IPR032710">
    <property type="entry name" value="NTF2-like_dom_sf"/>
</dbReference>
<proteinExistence type="predicted"/>
<dbReference type="Pfam" id="PF12680">
    <property type="entry name" value="SnoaL_2"/>
    <property type="match status" value="1"/>
</dbReference>
<organism evidence="2 3">
    <name type="scientific">Novosphingobium ovatum</name>
    <dbReference type="NCBI Taxonomy" id="1908523"/>
    <lineage>
        <taxon>Bacteria</taxon>
        <taxon>Pseudomonadati</taxon>
        <taxon>Pseudomonadota</taxon>
        <taxon>Alphaproteobacteria</taxon>
        <taxon>Sphingomonadales</taxon>
        <taxon>Sphingomonadaceae</taxon>
        <taxon>Novosphingobium</taxon>
    </lineage>
</organism>
<accession>A0ABW9XCD2</accession>
<comment type="caution">
    <text evidence="2">The sequence shown here is derived from an EMBL/GenBank/DDBJ whole genome shotgun (WGS) entry which is preliminary data.</text>
</comment>
<evidence type="ECO:0000313" key="2">
    <source>
        <dbReference type="EMBL" id="NBC36196.1"/>
    </source>
</evidence>
<keyword evidence="3" id="KW-1185">Reference proteome</keyword>
<evidence type="ECO:0000259" key="1">
    <source>
        <dbReference type="Pfam" id="PF12680"/>
    </source>
</evidence>
<dbReference type="EMBL" id="JAAAPO010000002">
    <property type="protein sequence ID" value="NBC36196.1"/>
    <property type="molecule type" value="Genomic_DNA"/>
</dbReference>
<reference evidence="3" key="1">
    <citation type="submission" date="2020-01" db="EMBL/GenBank/DDBJ databases">
        <title>Sphingomonas sp. strain CSW-10.</title>
        <authorList>
            <person name="Chen W.-M."/>
        </authorList>
    </citation>
    <scope>NUCLEOTIDE SEQUENCE [LARGE SCALE GENOMIC DNA]</scope>
    <source>
        <strain evidence="3">FSY-8</strain>
    </source>
</reference>
<feature type="domain" description="SnoaL-like" evidence="1">
    <location>
        <begin position="9"/>
        <end position="56"/>
    </location>
</feature>
<dbReference type="SUPFAM" id="SSF54427">
    <property type="entry name" value="NTF2-like"/>
    <property type="match status" value="1"/>
</dbReference>
<sequence length="142" mass="15909">MFTQDDYMRYIEAFNGRDYATLETFFADDFALENAGFRVQGKPAFREFYRFFHAYCRETVLFKGFYPGAGVAAGTGFVANVVIRFEGLQDLSPELLAQMGYAGMTPVAQGMQVDIEFLILYSLNADGLIQHIKGAVWVPAAN</sequence>
<dbReference type="InterPro" id="IPR037401">
    <property type="entry name" value="SnoaL-like"/>
</dbReference>